<dbReference type="InterPro" id="IPR025734">
    <property type="entry name" value="EspG"/>
</dbReference>
<evidence type="ECO:0000256" key="1">
    <source>
        <dbReference type="ARBA" id="ARBA00004496"/>
    </source>
</evidence>
<evidence type="ECO:0000313" key="6">
    <source>
        <dbReference type="Proteomes" id="UP000198677"/>
    </source>
</evidence>
<name>A0A1H7TTP7_9NOCA</name>
<comment type="subcellular location">
    <subcellularLocation>
        <location evidence="1">Cytoplasm</location>
    </subcellularLocation>
</comment>
<reference evidence="6" key="1">
    <citation type="submission" date="2016-10" db="EMBL/GenBank/DDBJ databases">
        <authorList>
            <person name="Varghese N."/>
            <person name="Submissions S."/>
        </authorList>
    </citation>
    <scope>NUCLEOTIDE SEQUENCE [LARGE SCALE GENOMIC DNA]</scope>
    <source>
        <strain evidence="6">DSM 44675</strain>
    </source>
</reference>
<dbReference type="RefSeq" id="WP_072753989.1">
    <property type="nucleotide sequence ID" value="NZ_FOAW01000016.1"/>
</dbReference>
<proteinExistence type="inferred from homology"/>
<dbReference type="EMBL" id="FOAW01000016">
    <property type="protein sequence ID" value="SEL88111.1"/>
    <property type="molecule type" value="Genomic_DNA"/>
</dbReference>
<evidence type="ECO:0000256" key="4">
    <source>
        <dbReference type="ARBA" id="ARBA00023186"/>
    </source>
</evidence>
<sequence length="261" mass="27648">MRWNLSPDEFDHAWREAGHDGFPYPLEVRRTVDDGAAHARLLSDWYEGYRSAELTVALGILAKPSVRVEIFGVEGGAAISDGLPAAVSDGRLAAEWDGRPAAVVRVLGCASERTSVVVAQRPGLTADTGGDLAMCLGGGDTLAQRIVDMLPGAEAGGRRPLRAPVSEVRGGRRSSLLVPVRSATSAARIRALLDLPRNGVGQVTVTTGLDQDASSASRAFSWIDVSGDGRYLVRTESAVEIRPLSVADFTAELRADLPATY</sequence>
<keyword evidence="4" id="KW-0143">Chaperone</keyword>
<protein>
    <submittedName>
        <fullName evidence="5">EspG family protein</fullName>
    </submittedName>
</protein>
<evidence type="ECO:0000256" key="3">
    <source>
        <dbReference type="ARBA" id="ARBA00022490"/>
    </source>
</evidence>
<evidence type="ECO:0000256" key="2">
    <source>
        <dbReference type="ARBA" id="ARBA00006411"/>
    </source>
</evidence>
<organism evidence="5 6">
    <name type="scientific">Rhodococcus maanshanensis</name>
    <dbReference type="NCBI Taxonomy" id="183556"/>
    <lineage>
        <taxon>Bacteria</taxon>
        <taxon>Bacillati</taxon>
        <taxon>Actinomycetota</taxon>
        <taxon>Actinomycetes</taxon>
        <taxon>Mycobacteriales</taxon>
        <taxon>Nocardiaceae</taxon>
        <taxon>Rhodococcus</taxon>
    </lineage>
</organism>
<evidence type="ECO:0000313" key="5">
    <source>
        <dbReference type="EMBL" id="SEL88111.1"/>
    </source>
</evidence>
<keyword evidence="6" id="KW-1185">Reference proteome</keyword>
<dbReference type="AlphaFoldDB" id="A0A1H7TTP7"/>
<keyword evidence="3" id="KW-0963">Cytoplasm</keyword>
<dbReference type="Proteomes" id="UP000198677">
    <property type="component" value="Unassembled WGS sequence"/>
</dbReference>
<dbReference type="Pfam" id="PF14011">
    <property type="entry name" value="ESX-1_EspG"/>
    <property type="match status" value="1"/>
</dbReference>
<gene>
    <name evidence="5" type="ORF">SAMN05444583_11699</name>
</gene>
<accession>A0A1H7TTP7</accession>
<dbReference type="OrthoDB" id="4532341at2"/>
<comment type="similarity">
    <text evidence="2">Belongs to the EspG family.</text>
</comment>